<organism evidence="3 4">
    <name type="scientific">Obba rivulosa</name>
    <dbReference type="NCBI Taxonomy" id="1052685"/>
    <lineage>
        <taxon>Eukaryota</taxon>
        <taxon>Fungi</taxon>
        <taxon>Dikarya</taxon>
        <taxon>Basidiomycota</taxon>
        <taxon>Agaricomycotina</taxon>
        <taxon>Agaricomycetes</taxon>
        <taxon>Polyporales</taxon>
        <taxon>Gelatoporiaceae</taxon>
        <taxon>Obba</taxon>
    </lineage>
</organism>
<feature type="coiled-coil region" evidence="1">
    <location>
        <begin position="5"/>
        <end position="32"/>
    </location>
</feature>
<feature type="region of interest" description="Disordered" evidence="2">
    <location>
        <begin position="129"/>
        <end position="148"/>
    </location>
</feature>
<reference evidence="3 4" key="1">
    <citation type="submission" date="2016-07" db="EMBL/GenBank/DDBJ databases">
        <title>Draft genome of the white-rot fungus Obba rivulosa 3A-2.</title>
        <authorList>
            <consortium name="DOE Joint Genome Institute"/>
            <person name="Miettinen O."/>
            <person name="Riley R."/>
            <person name="Acob R."/>
            <person name="Barry K."/>
            <person name="Cullen D."/>
            <person name="De Vries R."/>
            <person name="Hainaut M."/>
            <person name="Hatakka A."/>
            <person name="Henrissat B."/>
            <person name="Hilden K."/>
            <person name="Kuo R."/>
            <person name="Labutti K."/>
            <person name="Lipzen A."/>
            <person name="Makela M.R."/>
            <person name="Sandor L."/>
            <person name="Spatafora J.W."/>
            <person name="Grigoriev I.V."/>
            <person name="Hibbett D.S."/>
        </authorList>
    </citation>
    <scope>NUCLEOTIDE SEQUENCE [LARGE SCALE GENOMIC DNA]</scope>
    <source>
        <strain evidence="3 4">3A-2</strain>
    </source>
</reference>
<evidence type="ECO:0000256" key="2">
    <source>
        <dbReference type="SAM" id="MobiDB-lite"/>
    </source>
</evidence>
<dbReference type="Proteomes" id="UP000250043">
    <property type="component" value="Unassembled WGS sequence"/>
</dbReference>
<name>A0A8E2AIW3_9APHY</name>
<keyword evidence="1" id="KW-0175">Coiled coil</keyword>
<proteinExistence type="predicted"/>
<protein>
    <submittedName>
        <fullName evidence="3">Uncharacterized protein</fullName>
    </submittedName>
</protein>
<sequence>MHSHCDDLQIERDDLQSRLDASNTERDSLRTRTVDSGRRRYYQQDEVWHDYIKWGCEHSPATGVRTTRASLFTAQHQSVGVDTRGPEVPTNLPSADTLKHCISFELEFTQAGRDSAGLLRADKSTAVTSLSEAAQPLKWSDNSPHSPL</sequence>
<evidence type="ECO:0000313" key="4">
    <source>
        <dbReference type="Proteomes" id="UP000250043"/>
    </source>
</evidence>
<evidence type="ECO:0000313" key="3">
    <source>
        <dbReference type="EMBL" id="OCH84998.1"/>
    </source>
</evidence>
<gene>
    <name evidence="3" type="ORF">OBBRIDRAFT_807845</name>
</gene>
<keyword evidence="4" id="KW-1185">Reference proteome</keyword>
<accession>A0A8E2AIW3</accession>
<evidence type="ECO:0000256" key="1">
    <source>
        <dbReference type="SAM" id="Coils"/>
    </source>
</evidence>
<dbReference type="EMBL" id="KV722616">
    <property type="protein sequence ID" value="OCH84998.1"/>
    <property type="molecule type" value="Genomic_DNA"/>
</dbReference>
<dbReference type="AlphaFoldDB" id="A0A8E2AIW3"/>